<dbReference type="InterPro" id="IPR036565">
    <property type="entry name" value="Mur-like_cat_sf"/>
</dbReference>
<evidence type="ECO:0000256" key="6">
    <source>
        <dbReference type="ARBA" id="ARBA00023316"/>
    </source>
</evidence>
<comment type="function">
    <text evidence="8 10">Involved in cell wall formation. Catalyzes the final step in the synthesis of UDP-N-acetylmuramoyl-pentapeptide, the precursor of murein.</text>
</comment>
<dbReference type="InterPro" id="IPR005761">
    <property type="entry name" value="UDP-N-AcMur-Glu-dNH2Pim_ligase"/>
</dbReference>
<keyword evidence="6 8" id="KW-0961">Cell wall biogenesis/degradation</keyword>
<feature type="binding site" evidence="7">
    <location>
        <position position="25"/>
    </location>
    <ligand>
        <name>UDP-N-acetyl-alpha-D-muramoyl-L-alanyl-D-glutamate</name>
        <dbReference type="ChEBI" id="CHEBI:83900"/>
    </ligand>
</feature>
<dbReference type="GO" id="GO:0047480">
    <property type="term" value="F:UDP-N-acetylmuramoyl-tripeptide-D-alanyl-D-alanine ligase activity"/>
    <property type="evidence" value="ECO:0007669"/>
    <property type="project" value="UniProtKB-UniRule"/>
</dbReference>
<dbReference type="EMBL" id="UNOZ01000028">
    <property type="protein sequence ID" value="SYX91379.1"/>
    <property type="molecule type" value="Genomic_DNA"/>
</dbReference>
<feature type="binding site" evidence="7">
    <location>
        <position position="461"/>
    </location>
    <ligand>
        <name>meso-2,6-diaminopimelate</name>
        <dbReference type="ChEBI" id="CHEBI:57791"/>
    </ligand>
</feature>
<comment type="PTM">
    <text evidence="7">Carboxylation is probably crucial for Mg(2+) binding and, consequently, for the gamma-phosphate positioning of ATP.</text>
</comment>
<dbReference type="OrthoDB" id="9800958at2"/>
<evidence type="ECO:0000256" key="5">
    <source>
        <dbReference type="ARBA" id="ARBA00023306"/>
    </source>
</evidence>
<comment type="cofactor">
    <cofactor evidence="7">
        <name>Mg(2+)</name>
        <dbReference type="ChEBI" id="CHEBI:18420"/>
    </cofactor>
</comment>
<dbReference type="GO" id="GO:0051301">
    <property type="term" value="P:cell division"/>
    <property type="evidence" value="ECO:0007669"/>
    <property type="project" value="UniProtKB-KW"/>
</dbReference>
<dbReference type="NCBIfam" id="TIGR01143">
    <property type="entry name" value="murF"/>
    <property type="match status" value="1"/>
</dbReference>
<keyword evidence="7" id="KW-0460">Magnesium</keyword>
<reference evidence="15" key="1">
    <citation type="submission" date="2018-08" db="EMBL/GenBank/DDBJ databases">
        <authorList>
            <person name="Blom J."/>
        </authorList>
    </citation>
    <scope>NUCLEOTIDE SEQUENCE [LARGE SCALE GENOMIC DNA]</scope>
    <source>
        <strain evidence="15">CCOS 865</strain>
    </source>
</reference>
<proteinExistence type="inferred from homology"/>
<evidence type="ECO:0000313" key="14">
    <source>
        <dbReference type="EMBL" id="SYX91379.1"/>
    </source>
</evidence>
<feature type="domain" description="Mur ligase N-terminal catalytic" evidence="11">
    <location>
        <begin position="520"/>
        <end position="565"/>
    </location>
</feature>
<comment type="caution">
    <text evidence="7">Lacks conserved residue(s) required for the propagation of feature annotation.</text>
</comment>
<feature type="binding site" evidence="8">
    <location>
        <begin position="602"/>
        <end position="608"/>
    </location>
    <ligand>
        <name>ATP</name>
        <dbReference type="ChEBI" id="CHEBI:30616"/>
    </ligand>
</feature>
<evidence type="ECO:0000256" key="9">
    <source>
        <dbReference type="RuleBase" id="RU004135"/>
    </source>
</evidence>
<evidence type="ECO:0000256" key="4">
    <source>
        <dbReference type="ARBA" id="ARBA00022984"/>
    </source>
</evidence>
<evidence type="ECO:0000259" key="11">
    <source>
        <dbReference type="Pfam" id="PF01225"/>
    </source>
</evidence>
<evidence type="ECO:0000259" key="12">
    <source>
        <dbReference type="Pfam" id="PF02875"/>
    </source>
</evidence>
<feature type="binding site" evidence="7">
    <location>
        <position position="386"/>
    </location>
    <ligand>
        <name>meso-2,6-diaminopimelate</name>
        <dbReference type="ChEBI" id="CHEBI:57791"/>
    </ligand>
</feature>
<dbReference type="EC" id="6.3.2.13" evidence="7"/>
<dbReference type="GO" id="GO:0008766">
    <property type="term" value="F:UDP-N-acetylmuramoylalanyl-D-glutamyl-2,6-diaminopimelate-D-alanyl-D-alanine ligase activity"/>
    <property type="evidence" value="ECO:0007669"/>
    <property type="project" value="RHEA"/>
</dbReference>
<comment type="pathway">
    <text evidence="8 9">Cell wall biogenesis; peptidoglycan biosynthesis.</text>
</comment>
<dbReference type="PANTHER" id="PTHR23135">
    <property type="entry name" value="MUR LIGASE FAMILY MEMBER"/>
    <property type="match status" value="1"/>
</dbReference>
<dbReference type="InterPro" id="IPR013221">
    <property type="entry name" value="Mur_ligase_cen"/>
</dbReference>
<dbReference type="NCBIfam" id="TIGR01085">
    <property type="entry name" value="murE"/>
    <property type="match status" value="1"/>
</dbReference>
<name>A0A383RWE7_9PSED</name>
<dbReference type="GO" id="GO:0008360">
    <property type="term" value="P:regulation of cell shape"/>
    <property type="evidence" value="ECO:0007669"/>
    <property type="project" value="UniProtKB-KW"/>
</dbReference>
<feature type="domain" description="Mur ligase central" evidence="13">
    <location>
        <begin position="106"/>
        <end position="314"/>
    </location>
</feature>
<dbReference type="InterPro" id="IPR004101">
    <property type="entry name" value="Mur_ligase_C"/>
</dbReference>
<dbReference type="Pfam" id="PF01225">
    <property type="entry name" value="Mur_ligase"/>
    <property type="match status" value="2"/>
</dbReference>
<evidence type="ECO:0000259" key="13">
    <source>
        <dbReference type="Pfam" id="PF08245"/>
    </source>
</evidence>
<keyword evidence="5 8" id="KW-0131">Cell cycle</keyword>
<dbReference type="NCBIfam" id="NF008896">
    <property type="entry name" value="PRK11929.1"/>
    <property type="match status" value="1"/>
</dbReference>
<dbReference type="InterPro" id="IPR035911">
    <property type="entry name" value="MurE/MurF_N"/>
</dbReference>
<feature type="short sequence motif" description="Meso-diaminopimelate recognition motif" evidence="7">
    <location>
        <begin position="410"/>
        <end position="413"/>
    </location>
</feature>
<evidence type="ECO:0000256" key="1">
    <source>
        <dbReference type="ARBA" id="ARBA00005898"/>
    </source>
</evidence>
<comment type="similarity">
    <text evidence="8">Belongs to the MurCDEF family. MurF subfamily.</text>
</comment>
<dbReference type="GO" id="GO:0008765">
    <property type="term" value="F:UDP-N-acetylmuramoylalanyl-D-glutamate-2,6-diaminopimelate ligase activity"/>
    <property type="evidence" value="ECO:0007669"/>
    <property type="project" value="UniProtKB-UniRule"/>
</dbReference>
<feature type="binding site" evidence="7">
    <location>
        <position position="177"/>
    </location>
    <ligand>
        <name>UDP-N-acetyl-alpha-D-muramoyl-L-alanyl-D-glutamate</name>
        <dbReference type="ChEBI" id="CHEBI:83900"/>
    </ligand>
</feature>
<keyword evidence="8 14" id="KW-0436">Ligase</keyword>
<feature type="binding site" evidence="7">
    <location>
        <position position="185"/>
    </location>
    <ligand>
        <name>UDP-N-acetyl-alpha-D-muramoyl-L-alanyl-D-glutamate</name>
        <dbReference type="ChEBI" id="CHEBI:83900"/>
    </ligand>
</feature>
<protein>
    <recommendedName>
        <fullName evidence="7 8">Multifunctional fusion protein</fullName>
    </recommendedName>
    <domain>
        <recommendedName>
            <fullName evidence="7">UDP-N-acetylmuramoyl-L-alanyl-D-glutamate--2,6-diaminopimelate ligase</fullName>
            <ecNumber evidence="7">6.3.2.13</ecNumber>
        </recommendedName>
        <alternativeName>
            <fullName evidence="7">Meso-A2pm-adding enzyme</fullName>
        </alternativeName>
        <alternativeName>
            <fullName evidence="7">Meso-diaminopimelate-adding enzyme</fullName>
        </alternativeName>
        <alternativeName>
            <fullName evidence="7">UDP-MurNAc-L-Ala-D-Glu:meso-diaminopimelate ligase</fullName>
        </alternativeName>
        <alternativeName>
            <fullName evidence="7">UDP-MurNAc-tripeptide synthetase</fullName>
        </alternativeName>
        <alternativeName>
            <fullName evidence="7">UDP-N-acetylmuramyl-tripeptide synthetase</fullName>
        </alternativeName>
    </domain>
    <domain>
        <recommendedName>
            <fullName evidence="8">UDP-N-acetylmuramoyl-tripeptide--D-alanyl-D-alanine ligase</fullName>
            <ecNumber evidence="8">6.3.2.10</ecNumber>
        </recommendedName>
        <alternativeName>
            <fullName evidence="8">D-alanyl-D-alanine-adding enzyme</fullName>
        </alternativeName>
    </domain>
</protein>
<evidence type="ECO:0000256" key="3">
    <source>
        <dbReference type="ARBA" id="ARBA00022960"/>
    </source>
</evidence>
<keyword evidence="8" id="KW-0067">ATP-binding</keyword>
<accession>A0A383RWE7</accession>
<dbReference type="InterPro" id="IPR036615">
    <property type="entry name" value="Mur_ligase_C_dom_sf"/>
</dbReference>
<feature type="binding site" evidence="7">
    <location>
        <begin position="108"/>
        <end position="114"/>
    </location>
    <ligand>
        <name>ATP</name>
        <dbReference type="ChEBI" id="CHEBI:30616"/>
    </ligand>
</feature>
<evidence type="ECO:0000256" key="7">
    <source>
        <dbReference type="HAMAP-Rule" id="MF_00208"/>
    </source>
</evidence>
<comment type="subcellular location">
    <subcellularLocation>
        <location evidence="8 9">Cytoplasm</location>
    </subcellularLocation>
</comment>
<dbReference type="SUPFAM" id="SSF53623">
    <property type="entry name" value="MurD-like peptide ligases, catalytic domain"/>
    <property type="match status" value="2"/>
</dbReference>
<keyword evidence="3 8" id="KW-0133">Cell shape</keyword>
<keyword evidence="4 8" id="KW-0573">Peptidoglycan synthesis</keyword>
<organism evidence="14 15">
    <name type="scientific">Pseudomonas reidholzensis</name>
    <dbReference type="NCBI Taxonomy" id="1785162"/>
    <lineage>
        <taxon>Bacteria</taxon>
        <taxon>Pseudomonadati</taxon>
        <taxon>Pseudomonadota</taxon>
        <taxon>Gammaproteobacteria</taxon>
        <taxon>Pseudomonadales</taxon>
        <taxon>Pseudomonadaceae</taxon>
        <taxon>Pseudomonas</taxon>
    </lineage>
</organism>
<dbReference type="SUPFAM" id="SSF53244">
    <property type="entry name" value="MurD-like peptide ligases, peptide-binding domain"/>
    <property type="match status" value="2"/>
</dbReference>
<feature type="modified residue" description="N6-carboxylysine" evidence="7">
    <location>
        <position position="217"/>
    </location>
</feature>
<dbReference type="HAMAP" id="MF_00208">
    <property type="entry name" value="MurE"/>
    <property type="match status" value="1"/>
</dbReference>
<dbReference type="Gene3D" id="3.90.190.20">
    <property type="entry name" value="Mur ligase, C-terminal domain"/>
    <property type="match status" value="2"/>
</dbReference>
<dbReference type="GO" id="GO:0000287">
    <property type="term" value="F:magnesium ion binding"/>
    <property type="evidence" value="ECO:0007669"/>
    <property type="project" value="UniProtKB-UniRule"/>
</dbReference>
<dbReference type="GO" id="GO:0005524">
    <property type="term" value="F:ATP binding"/>
    <property type="evidence" value="ECO:0007669"/>
    <property type="project" value="UniProtKB-UniRule"/>
</dbReference>
<feature type="binding site" evidence="7">
    <location>
        <begin position="410"/>
        <end position="413"/>
    </location>
    <ligand>
        <name>meso-2,6-diaminopimelate</name>
        <dbReference type="ChEBI" id="CHEBI:57791"/>
    </ligand>
</feature>
<keyword evidence="15" id="KW-1185">Reference proteome</keyword>
<keyword evidence="8" id="KW-0547">Nucleotide-binding</keyword>
<comment type="catalytic activity">
    <reaction evidence="8 10">
        <text>D-alanyl-D-alanine + UDP-N-acetyl-alpha-D-muramoyl-L-alanyl-gamma-D-glutamyl-meso-2,6-diaminopimelate + ATP = UDP-N-acetyl-alpha-D-muramoyl-L-alanyl-gamma-D-glutamyl-meso-2,6-diaminopimeloyl-D-alanyl-D-alanine + ADP + phosphate + H(+)</text>
        <dbReference type="Rhea" id="RHEA:28374"/>
        <dbReference type="ChEBI" id="CHEBI:15378"/>
        <dbReference type="ChEBI" id="CHEBI:30616"/>
        <dbReference type="ChEBI" id="CHEBI:43474"/>
        <dbReference type="ChEBI" id="CHEBI:57822"/>
        <dbReference type="ChEBI" id="CHEBI:61386"/>
        <dbReference type="ChEBI" id="CHEBI:83905"/>
        <dbReference type="ChEBI" id="CHEBI:456216"/>
        <dbReference type="EC" id="6.3.2.10"/>
    </reaction>
</comment>
<comment type="function">
    <text evidence="7">Catalyzes the addition of meso-diaminopimelic acid to the nucleotide precursor UDP-N-acetylmuramoyl-L-alanyl-D-glutamate (UMAG) in the biosynthesis of bacterial cell-wall peptidoglycan.</text>
</comment>
<keyword evidence="2 8" id="KW-0132">Cell division</keyword>
<feature type="binding site" evidence="7">
    <location>
        <position position="465"/>
    </location>
    <ligand>
        <name>meso-2,6-diaminopimelate</name>
        <dbReference type="ChEBI" id="CHEBI:57791"/>
    </ligand>
</feature>
<dbReference type="AlphaFoldDB" id="A0A383RWE7"/>
<feature type="binding site" evidence="7">
    <location>
        <begin position="150"/>
        <end position="151"/>
    </location>
    <ligand>
        <name>UDP-N-acetyl-alpha-D-muramoyl-L-alanyl-D-glutamate</name>
        <dbReference type="ChEBI" id="CHEBI:83900"/>
    </ligand>
</feature>
<dbReference type="PANTHER" id="PTHR23135:SF4">
    <property type="entry name" value="UDP-N-ACETYLMURAMOYL-L-ALANYL-D-GLUTAMATE--2,6-DIAMINOPIMELATE LIGASE MURE HOMOLOG, CHLOROPLASTIC"/>
    <property type="match status" value="1"/>
</dbReference>
<dbReference type="NCBIfam" id="NF001126">
    <property type="entry name" value="PRK00139.1-4"/>
    <property type="match status" value="1"/>
</dbReference>
<dbReference type="NCBIfam" id="NF001124">
    <property type="entry name" value="PRK00139.1-2"/>
    <property type="match status" value="1"/>
</dbReference>
<gene>
    <name evidence="7 14" type="primary">murE</name>
    <name evidence="8" type="synonym">murF</name>
    <name evidence="14" type="ORF">CCOS865_03648</name>
</gene>
<dbReference type="HAMAP" id="MF_02019">
    <property type="entry name" value="MurF"/>
    <property type="match status" value="1"/>
</dbReference>
<dbReference type="UniPathway" id="UPA00219"/>
<comment type="catalytic activity">
    <reaction evidence="7">
        <text>UDP-N-acetyl-alpha-D-muramoyl-L-alanyl-D-glutamate + meso-2,6-diaminopimelate + ATP = UDP-N-acetyl-alpha-D-muramoyl-L-alanyl-gamma-D-glutamyl-meso-2,6-diaminopimelate + ADP + phosphate + H(+)</text>
        <dbReference type="Rhea" id="RHEA:23676"/>
        <dbReference type="ChEBI" id="CHEBI:15378"/>
        <dbReference type="ChEBI" id="CHEBI:30616"/>
        <dbReference type="ChEBI" id="CHEBI:43474"/>
        <dbReference type="ChEBI" id="CHEBI:57791"/>
        <dbReference type="ChEBI" id="CHEBI:83900"/>
        <dbReference type="ChEBI" id="CHEBI:83905"/>
        <dbReference type="ChEBI" id="CHEBI:456216"/>
        <dbReference type="EC" id="6.3.2.13"/>
    </reaction>
</comment>
<dbReference type="Gene3D" id="3.40.1190.10">
    <property type="entry name" value="Mur-like, catalytic domain"/>
    <property type="match status" value="2"/>
</dbReference>
<feature type="domain" description="Mur ligase N-terminal catalytic" evidence="11">
    <location>
        <begin position="18"/>
        <end position="94"/>
    </location>
</feature>
<dbReference type="GO" id="GO:0071555">
    <property type="term" value="P:cell wall organization"/>
    <property type="evidence" value="ECO:0007669"/>
    <property type="project" value="UniProtKB-KW"/>
</dbReference>
<dbReference type="GO" id="GO:0009252">
    <property type="term" value="P:peptidoglycan biosynthetic process"/>
    <property type="evidence" value="ECO:0007669"/>
    <property type="project" value="UniProtKB-UniRule"/>
</dbReference>
<evidence type="ECO:0000256" key="8">
    <source>
        <dbReference type="HAMAP-Rule" id="MF_02019"/>
    </source>
</evidence>
<dbReference type="SUPFAM" id="SSF63418">
    <property type="entry name" value="MurE/MurF N-terminal domain"/>
    <property type="match status" value="2"/>
</dbReference>
<feature type="binding site" evidence="7">
    <location>
        <position position="23"/>
    </location>
    <ligand>
        <name>UDP-N-acetyl-alpha-D-muramoyl-L-alanyl-D-glutamate</name>
        <dbReference type="ChEBI" id="CHEBI:83900"/>
    </ligand>
</feature>
<dbReference type="Pfam" id="PF08245">
    <property type="entry name" value="Mur_ligase_M"/>
    <property type="match status" value="2"/>
</dbReference>
<dbReference type="EC" id="6.3.2.10" evidence="8"/>
<dbReference type="InterPro" id="IPR005863">
    <property type="entry name" value="UDP-N-AcMur_synth"/>
</dbReference>
<feature type="domain" description="Mur ligase C-terminal" evidence="12">
    <location>
        <begin position="337"/>
        <end position="463"/>
    </location>
</feature>
<feature type="binding site" evidence="7">
    <location>
        <position position="183"/>
    </location>
    <ligand>
        <name>UDP-N-acetyl-alpha-D-muramoyl-L-alanyl-D-glutamate</name>
        <dbReference type="ChEBI" id="CHEBI:83900"/>
    </ligand>
</feature>
<dbReference type="Gene3D" id="3.40.1390.10">
    <property type="entry name" value="MurE/MurF, N-terminal domain"/>
    <property type="match status" value="2"/>
</dbReference>
<feature type="domain" description="Mur ligase C-terminal" evidence="12">
    <location>
        <begin position="814"/>
        <end position="929"/>
    </location>
</feature>
<dbReference type="Pfam" id="PF02875">
    <property type="entry name" value="Mur_ligase_C"/>
    <property type="match status" value="2"/>
</dbReference>
<dbReference type="InterPro" id="IPR000713">
    <property type="entry name" value="Mur_ligase_N"/>
</dbReference>
<dbReference type="GO" id="GO:0005737">
    <property type="term" value="C:cytoplasm"/>
    <property type="evidence" value="ECO:0007669"/>
    <property type="project" value="UniProtKB-SubCell"/>
</dbReference>
<dbReference type="Proteomes" id="UP000263595">
    <property type="component" value="Unassembled WGS sequence"/>
</dbReference>
<evidence type="ECO:0000313" key="15">
    <source>
        <dbReference type="Proteomes" id="UP000263595"/>
    </source>
</evidence>
<sequence length="948" mass="99821">MTMPLSKLFAHASRDPLIRELTLDSRAVRPGDLFLAVPGAKVDGRDHIADALARGAAAVAYEEQGATVLPLTDVALIPVKGLIAQLSEIAGRFYGEPSRQLNLIGVTGTNGKTSVTQLLAQALDKLGQHCGLIGTLGTGFFGELQSGRLTTPDPIAVQATLYDLKKSGAKAVAMEVSSHALEQGRVAALAFDIAVMTNLSRDHLDYHGSMQAYEAAKAKLFAWPNLHSQVVNLDDEFGRRLAADFARQPMADHVETRLLSYSLENPEASLYCREATFDDDGVRAILVTAQGERTLRSQLLGRFNLSNMLAAVATLMALDYPLDEILKVTAKLEGPVGRMQRLGGGHTPLVVVDYAHTPDALEKVLEALRPHAHGKLLCLFGCGGDRDSGKRPLMAEVAERLADRVLVTDDNPRSEDPARIFDDIRPGFAQPDAVEFVAGRGAAIAHLIATAAADDVIVLAGKGHEDYQEINGERHDFSDLVEAQKALTAWGLHMLKPFKLSEVSAALNARLLGADVSFGGVSIDSRSVTDGQLFVALKGPNFDGHDYLADVKAKGAVAALVEREVADVGLPQLVVADCRLALGQLGALNRALFDKPVAAITGSSGKTTVKEMLACILRTRGPVLATRGNLNNDLGAPLTLLEIAGEHSAAVIELGASRIGEIRYTVGLTRPQVVIINNAGTAHVGEFGGPEKIVEAKGEILEGLGEGGTAILNLDDKAFAIWQKRAGNQRILSFALSNSQADFHASDIGRDARGCPSFTLHGPDGSVPVQLNLLGTHNVSNALAAAAAAHALGVSLPGIAAGLNAVQPVKGRTVVHMAPGGARVIDDSYNANPTSMCAAIDILAGFSGRTVLVLGDIGELGQWAQEGHRQVGDYARGKVNALYAVGTNMTHAVAAFGADGRHFATQAELIDAVSAENSSNTTILIKGSRSAAMEHVVAALCGASGEKH</sequence>
<evidence type="ECO:0000256" key="10">
    <source>
        <dbReference type="RuleBase" id="RU004136"/>
    </source>
</evidence>
<keyword evidence="8" id="KW-0963">Cytoplasm</keyword>
<evidence type="ECO:0000256" key="2">
    <source>
        <dbReference type="ARBA" id="ARBA00022618"/>
    </source>
</evidence>
<comment type="similarity">
    <text evidence="1 7">Belongs to the MurCDEF family. MurE subfamily.</text>
</comment>
<feature type="domain" description="Mur ligase central" evidence="13">
    <location>
        <begin position="600"/>
        <end position="789"/>
    </location>
</feature>